<dbReference type="NCBIfam" id="TIGR01104">
    <property type="entry name" value="V_PPase"/>
    <property type="match status" value="1"/>
</dbReference>
<evidence type="ECO:0000256" key="4">
    <source>
        <dbReference type="ARBA" id="ARBA00022692"/>
    </source>
</evidence>
<feature type="transmembrane region" description="Helical" evidence="10">
    <location>
        <begin position="447"/>
        <end position="471"/>
    </location>
</feature>
<feature type="transmembrane region" description="Helical" evidence="10">
    <location>
        <begin position="531"/>
        <end position="549"/>
    </location>
</feature>
<keyword evidence="6" id="KW-1278">Translocase</keyword>
<keyword evidence="9 10" id="KW-0472">Membrane</keyword>
<evidence type="ECO:0000256" key="1">
    <source>
        <dbReference type="ARBA" id="ARBA00004127"/>
    </source>
</evidence>
<feature type="transmembrane region" description="Helical" evidence="10">
    <location>
        <begin position="6"/>
        <end position="26"/>
    </location>
</feature>
<proteinExistence type="inferred from homology"/>
<evidence type="ECO:0000256" key="10">
    <source>
        <dbReference type="SAM" id="Phobius"/>
    </source>
</evidence>
<evidence type="ECO:0000256" key="7">
    <source>
        <dbReference type="ARBA" id="ARBA00022989"/>
    </source>
</evidence>
<dbReference type="GO" id="GO:0009678">
    <property type="term" value="F:diphosphate hydrolysis-driven proton transmembrane transporter activity"/>
    <property type="evidence" value="ECO:0007669"/>
    <property type="project" value="UniProtKB-EC"/>
</dbReference>
<protein>
    <recommendedName>
        <fullName evidence="2">H(+)-exporting diphosphatase</fullName>
        <ecNumber evidence="2">7.1.3.1</ecNumber>
    </recommendedName>
</protein>
<reference evidence="11 12" key="1">
    <citation type="submission" date="2017-08" db="EMBL/GenBank/DDBJ databases">
        <title>Acidophilic green algal genome provides insights into adaptation to an acidic environment.</title>
        <authorList>
            <person name="Hirooka S."/>
            <person name="Hirose Y."/>
            <person name="Kanesaki Y."/>
            <person name="Higuchi S."/>
            <person name="Fujiwara T."/>
            <person name="Onuma R."/>
            <person name="Era A."/>
            <person name="Ohbayashi R."/>
            <person name="Uzuka A."/>
            <person name="Nozaki H."/>
            <person name="Yoshikawa H."/>
            <person name="Miyagishima S.Y."/>
        </authorList>
    </citation>
    <scope>NUCLEOTIDE SEQUENCE [LARGE SCALE GENOMIC DNA]</scope>
    <source>
        <strain evidence="11 12">NIES-2499</strain>
    </source>
</reference>
<evidence type="ECO:0000256" key="3">
    <source>
        <dbReference type="ARBA" id="ARBA00022448"/>
    </source>
</evidence>
<keyword evidence="3" id="KW-0813">Transport</keyword>
<dbReference type="PIRSF" id="PIRSF001265">
    <property type="entry name" value="H+-PPase"/>
    <property type="match status" value="1"/>
</dbReference>
<feature type="transmembrane region" description="Helical" evidence="10">
    <location>
        <begin position="346"/>
        <end position="365"/>
    </location>
</feature>
<dbReference type="GO" id="GO:0012505">
    <property type="term" value="C:endomembrane system"/>
    <property type="evidence" value="ECO:0007669"/>
    <property type="project" value="UniProtKB-SubCell"/>
</dbReference>
<dbReference type="Proteomes" id="UP000232323">
    <property type="component" value="Unassembled WGS sequence"/>
</dbReference>
<feature type="transmembrane region" description="Helical" evidence="10">
    <location>
        <begin position="561"/>
        <end position="579"/>
    </location>
</feature>
<feature type="transmembrane region" description="Helical" evidence="10">
    <location>
        <begin position="302"/>
        <end position="325"/>
    </location>
</feature>
<evidence type="ECO:0000256" key="2">
    <source>
        <dbReference type="ARBA" id="ARBA00013242"/>
    </source>
</evidence>
<evidence type="ECO:0000313" key="11">
    <source>
        <dbReference type="EMBL" id="GAX72967.1"/>
    </source>
</evidence>
<keyword evidence="8" id="KW-0406">Ion transport</keyword>
<feature type="transmembrane region" description="Helical" evidence="10">
    <location>
        <begin position="86"/>
        <end position="106"/>
    </location>
</feature>
<gene>
    <name evidence="11" type="ORF">CEUSTIGMA_g421.t1</name>
</gene>
<dbReference type="InterPro" id="IPR004131">
    <property type="entry name" value="PPase-energised_H-pump"/>
</dbReference>
<evidence type="ECO:0000313" key="12">
    <source>
        <dbReference type="Proteomes" id="UP000232323"/>
    </source>
</evidence>
<evidence type="ECO:0000256" key="9">
    <source>
        <dbReference type="ARBA" id="ARBA00023136"/>
    </source>
</evidence>
<dbReference type="OrthoDB" id="5210at2759"/>
<evidence type="ECO:0000256" key="8">
    <source>
        <dbReference type="ARBA" id="ARBA00023065"/>
    </source>
</evidence>
<evidence type="ECO:0000256" key="5">
    <source>
        <dbReference type="ARBA" id="ARBA00022842"/>
    </source>
</evidence>
<feature type="transmembrane region" description="Helical" evidence="10">
    <location>
        <begin position="390"/>
        <end position="408"/>
    </location>
</feature>
<dbReference type="NCBIfam" id="NF001960">
    <property type="entry name" value="PRK00733.3-5"/>
    <property type="match status" value="1"/>
</dbReference>
<feature type="transmembrane region" description="Helical" evidence="10">
    <location>
        <begin position="171"/>
        <end position="191"/>
    </location>
</feature>
<dbReference type="HAMAP" id="MF_01129">
    <property type="entry name" value="PPase_energized_pump"/>
    <property type="match status" value="1"/>
</dbReference>
<comment type="subcellular location">
    <subcellularLocation>
        <location evidence="1">Endomembrane system</location>
        <topology evidence="1">Multi-pass membrane protein</topology>
    </subcellularLocation>
</comment>
<dbReference type="PANTHER" id="PTHR31998">
    <property type="entry name" value="K(+)-INSENSITIVE PYROPHOSPHATE-ENERGIZED PROTON PUMP"/>
    <property type="match status" value="1"/>
</dbReference>
<keyword evidence="12" id="KW-1185">Reference proteome</keyword>
<dbReference type="EC" id="7.1.3.1" evidence="2"/>
<keyword evidence="7 10" id="KW-1133">Transmembrane helix</keyword>
<sequence length="761" mass="79851">MLPDFVPLLLIPTSCVVGILFACWLWKRVAQIRVGGVHSVMSGANGREYLLEEEQRGEEEVIEKAAKIQSAISEGAVSFLTTEYKYMGIFMIIMSVVIFSLLSTVTPEEGRTKSDELRNGIFSTSAFVLGAVTSIVSGFLGMKIATFANARTAVEARKGIAPAFMCAFRSGAVMGFLLSSLGLLVLFLTIITFKQFYQNNWVGLFEAITGYGLGGSAIALFARVGGGIYTKAADVGADLVGKLEKDIPEDDPRNPAVIADNVGDNVGDIAGMGADLFGSFAESTCAALIISAVSSLGSNHDFVAMSFPLLISAAGILVCLVTTFIATDLKPAKVISEIETSLKVQLIVSTILMTPVAYFIATWALPTEFAISVPGSDPAQPFDVKVVKNWYMFMTVSVGLWGGLLIGLQTEYFTSNRYTPVRECADACRTGAATDIIFGLALGYKSCIIPTIVIALSIFVGNSLAGMYGIAMAALGMLSTLATGLAIDAYGPISDNAGGIAEMAGMGSDVRERTDALDAAGNTTAAIGKGFAIGSAALVSLALFGAFITRSKIDLVHSSILDPKVFAGLLYGAMLPYWFSAMTMKSVGKAALAMVAEVRRQFDTIPGLMEGTGQPDYKKCVEISTASSLAEMLSPGALVMLSPVVMGALFGTQALAGMLAGALVSGVQLAVSMSNTGGAWDNAKKYIEAGANEHARELGPKGSDAHKAAVVGDTVGDPLKDTSGPSLNILVKLMAVESLVFAPFFYNINGGQGLIFQFFNS</sequence>
<accession>A0A250WQ52</accession>
<feature type="transmembrane region" description="Helical" evidence="10">
    <location>
        <begin position="126"/>
        <end position="150"/>
    </location>
</feature>
<dbReference type="Pfam" id="PF03030">
    <property type="entry name" value="H_PPase"/>
    <property type="match status" value="1"/>
</dbReference>
<feature type="transmembrane region" description="Helical" evidence="10">
    <location>
        <begin position="203"/>
        <end position="222"/>
    </location>
</feature>
<organism evidence="11 12">
    <name type="scientific">Chlamydomonas eustigma</name>
    <dbReference type="NCBI Taxonomy" id="1157962"/>
    <lineage>
        <taxon>Eukaryota</taxon>
        <taxon>Viridiplantae</taxon>
        <taxon>Chlorophyta</taxon>
        <taxon>core chlorophytes</taxon>
        <taxon>Chlorophyceae</taxon>
        <taxon>CS clade</taxon>
        <taxon>Chlamydomonadales</taxon>
        <taxon>Chlamydomonadaceae</taxon>
        <taxon>Chlamydomonas</taxon>
    </lineage>
</organism>
<dbReference type="EMBL" id="BEGY01000001">
    <property type="protein sequence ID" value="GAX72967.1"/>
    <property type="molecule type" value="Genomic_DNA"/>
</dbReference>
<evidence type="ECO:0000256" key="6">
    <source>
        <dbReference type="ARBA" id="ARBA00022967"/>
    </source>
</evidence>
<comment type="caution">
    <text evidence="11">The sequence shown here is derived from an EMBL/GenBank/DDBJ whole genome shotgun (WGS) entry which is preliminary data.</text>
</comment>
<name>A0A250WQ52_9CHLO</name>
<dbReference type="GO" id="GO:0016020">
    <property type="term" value="C:membrane"/>
    <property type="evidence" value="ECO:0007669"/>
    <property type="project" value="InterPro"/>
</dbReference>
<keyword evidence="4 10" id="KW-0812">Transmembrane</keyword>
<keyword evidence="5" id="KW-0460">Magnesium</keyword>
<feature type="transmembrane region" description="Helical" evidence="10">
    <location>
        <begin position="276"/>
        <end position="296"/>
    </location>
</feature>
<dbReference type="AlphaFoldDB" id="A0A250WQ52"/>
<dbReference type="GO" id="GO:0004427">
    <property type="term" value="F:inorganic diphosphate phosphatase activity"/>
    <property type="evidence" value="ECO:0007669"/>
    <property type="project" value="InterPro"/>
</dbReference>